<dbReference type="AlphaFoldDB" id="A0A371GHK0"/>
<dbReference type="Proteomes" id="UP000257109">
    <property type="component" value="Unassembled WGS sequence"/>
</dbReference>
<feature type="non-terminal residue" evidence="2">
    <location>
        <position position="173"/>
    </location>
</feature>
<gene>
    <name evidence="2" type="ORF">CR513_28157</name>
</gene>
<name>A0A371GHK0_MUCPR</name>
<dbReference type="PANTHER" id="PTHR32108:SF9">
    <property type="entry name" value="REVERSE TRANSCRIPTASE RNASE H-LIKE DOMAIN-CONTAINING PROTEIN"/>
    <property type="match status" value="1"/>
</dbReference>
<dbReference type="PANTHER" id="PTHR32108">
    <property type="entry name" value="DNA-DIRECTED RNA POLYMERASE SUBUNIT ALPHA"/>
    <property type="match status" value="1"/>
</dbReference>
<feature type="non-terminal residue" evidence="2">
    <location>
        <position position="1"/>
    </location>
</feature>
<sequence length="173" mass="19963">MDMTLDHTQLQNMEKKENETFKGVIGNLSLNFSNLVIIGERVEMRVRSGRIAQGTITTNANNPPQQQTKERKEKQIPTRAFAPIPMTYTKLLTHLIQNIFSLQLTYPKHYDPNAKCDYHAGSIGHTIKKHWGLKHKVQDLMDAIENNMLEEKLSLDNHASHEKLSQLRDHYFA</sequence>
<accession>A0A371GHK0</accession>
<feature type="region of interest" description="Disordered" evidence="1">
    <location>
        <begin position="53"/>
        <end position="72"/>
    </location>
</feature>
<evidence type="ECO:0000256" key="1">
    <source>
        <dbReference type="SAM" id="MobiDB-lite"/>
    </source>
</evidence>
<feature type="compositionally biased region" description="Polar residues" evidence="1">
    <location>
        <begin position="54"/>
        <end position="67"/>
    </location>
</feature>
<protein>
    <submittedName>
        <fullName evidence="2">Uncharacterized protein</fullName>
    </submittedName>
</protein>
<evidence type="ECO:0000313" key="2">
    <source>
        <dbReference type="EMBL" id="RDX90024.1"/>
    </source>
</evidence>
<comment type="caution">
    <text evidence="2">The sequence shown here is derived from an EMBL/GenBank/DDBJ whole genome shotgun (WGS) entry which is preliminary data.</text>
</comment>
<organism evidence="2 3">
    <name type="scientific">Mucuna pruriens</name>
    <name type="common">Velvet bean</name>
    <name type="synonym">Dolichos pruriens</name>
    <dbReference type="NCBI Taxonomy" id="157652"/>
    <lineage>
        <taxon>Eukaryota</taxon>
        <taxon>Viridiplantae</taxon>
        <taxon>Streptophyta</taxon>
        <taxon>Embryophyta</taxon>
        <taxon>Tracheophyta</taxon>
        <taxon>Spermatophyta</taxon>
        <taxon>Magnoliopsida</taxon>
        <taxon>eudicotyledons</taxon>
        <taxon>Gunneridae</taxon>
        <taxon>Pentapetalae</taxon>
        <taxon>rosids</taxon>
        <taxon>fabids</taxon>
        <taxon>Fabales</taxon>
        <taxon>Fabaceae</taxon>
        <taxon>Papilionoideae</taxon>
        <taxon>50 kb inversion clade</taxon>
        <taxon>NPAAA clade</taxon>
        <taxon>indigoferoid/millettioid clade</taxon>
        <taxon>Phaseoleae</taxon>
        <taxon>Mucuna</taxon>
    </lineage>
</organism>
<keyword evidence="3" id="KW-1185">Reference proteome</keyword>
<dbReference type="EMBL" id="QJKJ01005513">
    <property type="protein sequence ID" value="RDX90024.1"/>
    <property type="molecule type" value="Genomic_DNA"/>
</dbReference>
<reference evidence="2" key="1">
    <citation type="submission" date="2018-05" db="EMBL/GenBank/DDBJ databases">
        <title>Draft genome of Mucuna pruriens seed.</title>
        <authorList>
            <person name="Nnadi N.E."/>
            <person name="Vos R."/>
            <person name="Hasami M.H."/>
            <person name="Devisetty U.K."/>
            <person name="Aguiy J.C."/>
        </authorList>
    </citation>
    <scope>NUCLEOTIDE SEQUENCE [LARGE SCALE GENOMIC DNA]</scope>
    <source>
        <strain evidence="2">JCA_2017</strain>
    </source>
</reference>
<evidence type="ECO:0000313" key="3">
    <source>
        <dbReference type="Proteomes" id="UP000257109"/>
    </source>
</evidence>
<proteinExistence type="predicted"/>